<organism evidence="2 3">
    <name type="scientific">Actinomycetospora aeridis</name>
    <dbReference type="NCBI Taxonomy" id="3129231"/>
    <lineage>
        <taxon>Bacteria</taxon>
        <taxon>Bacillati</taxon>
        <taxon>Actinomycetota</taxon>
        <taxon>Actinomycetes</taxon>
        <taxon>Pseudonocardiales</taxon>
        <taxon>Pseudonocardiaceae</taxon>
        <taxon>Actinomycetospora</taxon>
    </lineage>
</organism>
<name>A0ABU8N4V6_9PSEU</name>
<dbReference type="Proteomes" id="UP001370100">
    <property type="component" value="Unassembled WGS sequence"/>
</dbReference>
<reference evidence="2 3" key="1">
    <citation type="submission" date="2024-03" db="EMBL/GenBank/DDBJ databases">
        <title>Actinomycetospora sp. OC33-EN06, a novel actinomycete isolated from wild orchid (Aerides multiflora).</title>
        <authorList>
            <person name="Suriyachadkun C."/>
        </authorList>
    </citation>
    <scope>NUCLEOTIDE SEQUENCE [LARGE SCALE GENOMIC DNA]</scope>
    <source>
        <strain evidence="2 3">OC33-EN06</strain>
    </source>
</reference>
<gene>
    <name evidence="2" type="ORF">WCD41_13250</name>
</gene>
<proteinExistence type="predicted"/>
<comment type="caution">
    <text evidence="2">The sequence shown here is derived from an EMBL/GenBank/DDBJ whole genome shotgun (WGS) entry which is preliminary data.</text>
</comment>
<feature type="region of interest" description="Disordered" evidence="1">
    <location>
        <begin position="147"/>
        <end position="259"/>
    </location>
</feature>
<feature type="compositionally biased region" description="Low complexity" evidence="1">
    <location>
        <begin position="210"/>
        <end position="247"/>
    </location>
</feature>
<protein>
    <recommendedName>
        <fullName evidence="4">Roadblock/LAMTOR2 domain-containing protein</fullName>
    </recommendedName>
</protein>
<evidence type="ECO:0000313" key="2">
    <source>
        <dbReference type="EMBL" id="MEJ2887420.1"/>
    </source>
</evidence>
<dbReference type="EMBL" id="JBBEGL010000003">
    <property type="protein sequence ID" value="MEJ2887420.1"/>
    <property type="molecule type" value="Genomic_DNA"/>
</dbReference>
<sequence>MGRHRHLTCVRSDGLSAVLRPLLDDRRIVAATLVDVDSGLILDGYASDPADPGAGPAFADLDLLGAAHADMVQAASAVSPQLTELTVSTDDGHHHVLLAVPDPHGERLVVAVVVHGAPRHVARARLRLQAVSVEALTAGPTLARRPVDGSWVVEEPVPERTGPDGDAAADGTADGRDDGTPADVPMPSGAPLSAMAPRGITAPSADRAPSATVSSVASSLATGLSPGLSSPLVPVSPVSPASPVSAARPGTARTGPAGR</sequence>
<evidence type="ECO:0000313" key="3">
    <source>
        <dbReference type="Proteomes" id="UP001370100"/>
    </source>
</evidence>
<keyword evidence="3" id="KW-1185">Reference proteome</keyword>
<accession>A0ABU8N4V6</accession>
<dbReference type="RefSeq" id="WP_337713888.1">
    <property type="nucleotide sequence ID" value="NZ_JBBEGL010000003.1"/>
</dbReference>
<evidence type="ECO:0008006" key="4">
    <source>
        <dbReference type="Google" id="ProtNLM"/>
    </source>
</evidence>
<evidence type="ECO:0000256" key="1">
    <source>
        <dbReference type="SAM" id="MobiDB-lite"/>
    </source>
</evidence>